<protein>
    <submittedName>
        <fullName evidence="5">T9SS type A sorting domain-containing protein</fullName>
    </submittedName>
</protein>
<dbReference type="InterPro" id="IPR049304">
    <property type="entry name" value="Gly_rich_dom"/>
</dbReference>
<keyword evidence="1 3" id="KW-0732">Signal</keyword>
<feature type="compositionally biased region" description="Low complexity" evidence="2">
    <location>
        <begin position="132"/>
        <end position="143"/>
    </location>
</feature>
<feature type="compositionally biased region" description="Low complexity" evidence="2">
    <location>
        <begin position="168"/>
        <end position="186"/>
    </location>
</feature>
<feature type="chain" id="PRO_5020259921" evidence="3">
    <location>
        <begin position="30"/>
        <end position="1207"/>
    </location>
</feature>
<dbReference type="InterPro" id="IPR026444">
    <property type="entry name" value="Secre_tail"/>
</dbReference>
<evidence type="ECO:0000313" key="6">
    <source>
        <dbReference type="Proteomes" id="UP000289857"/>
    </source>
</evidence>
<accession>A0A4Q1K815</accession>
<organism evidence="5 6">
    <name type="scientific">Flavobacterium stagni</name>
    <dbReference type="NCBI Taxonomy" id="2506421"/>
    <lineage>
        <taxon>Bacteria</taxon>
        <taxon>Pseudomonadati</taxon>
        <taxon>Bacteroidota</taxon>
        <taxon>Flavobacteriia</taxon>
        <taxon>Flavobacteriales</taxon>
        <taxon>Flavobacteriaceae</taxon>
        <taxon>Flavobacterium</taxon>
    </lineage>
</organism>
<dbReference type="Proteomes" id="UP000289857">
    <property type="component" value="Unassembled WGS sequence"/>
</dbReference>
<dbReference type="RefSeq" id="WP_129461326.1">
    <property type="nucleotide sequence ID" value="NZ_SBKN01000004.1"/>
</dbReference>
<name>A0A4Q1K815_9FLAO</name>
<evidence type="ECO:0000256" key="3">
    <source>
        <dbReference type="SAM" id="SignalP"/>
    </source>
</evidence>
<evidence type="ECO:0000256" key="1">
    <source>
        <dbReference type="ARBA" id="ARBA00022729"/>
    </source>
</evidence>
<feature type="signal peptide" evidence="3">
    <location>
        <begin position="1"/>
        <end position="29"/>
    </location>
</feature>
<evidence type="ECO:0000259" key="4">
    <source>
        <dbReference type="Pfam" id="PF21722"/>
    </source>
</evidence>
<dbReference type="AlphaFoldDB" id="A0A4Q1K815"/>
<feature type="region of interest" description="Disordered" evidence="2">
    <location>
        <begin position="132"/>
        <end position="220"/>
    </location>
</feature>
<dbReference type="Gene3D" id="2.60.120.260">
    <property type="entry name" value="Galactose-binding domain-like"/>
    <property type="match status" value="1"/>
</dbReference>
<feature type="compositionally biased region" description="Gly residues" evidence="2">
    <location>
        <begin position="149"/>
        <end position="167"/>
    </location>
</feature>
<dbReference type="NCBIfam" id="TIGR04183">
    <property type="entry name" value="Por_Secre_tail"/>
    <property type="match status" value="1"/>
</dbReference>
<dbReference type="EMBL" id="SBKN01000004">
    <property type="protein sequence ID" value="RXR22439.1"/>
    <property type="molecule type" value="Genomic_DNA"/>
</dbReference>
<feature type="domain" description="Glycine-rich" evidence="4">
    <location>
        <begin position="37"/>
        <end position="238"/>
    </location>
</feature>
<proteinExistence type="predicted"/>
<sequence length="1207" mass="124610">MKTTVQNLTSKIVYAALFGMMLLTWQVNAQSKTINASGTFTVPHGVTSVTVECWGGGGKGGSTLSNGTETGGGGGGAYAKKNAVTVTPGSTQNVVVGLGSSTTAAGGDSYFISTTTILAKGGNSCANNSNTGAAGGSSSNSVGDVRRAGGAGANGSSGNYGGGGGSSAGPNNSGVAATNANGATAPTGGGNGGNGRSGSNGNGTAGTIPGGGGGGVMSSGSNSFSGGNGANGQVIISWSCSNTLTSATGTDNQSLCLHTSITTITYSMVGAYGATFSGLPTGVNGTYTDGAISITGTPTTAGVYNYTITPVNGCSSNIITGKITVLAPPTNLSAVASSTAICSGEAVNLIVSSNSNSALSAVIFNENFNGSSNGWTLFNTSIGGTVENAAWTLRANGYTISSETFTSNDASQFYMSNSDAQGSGTTTATQLVSPAFSTVGLTEATLTFYHYYRYYDGNESGLVQISTDGATWTTIAGPYTANQGSANGFSLVTLNLNAYVGHANVKIRFKYDATYDWYWAIDNVKVEGTFATAPEATYSWTSSPAGFTSDVKNPTGIVPTQTTTYTVTATNSYGCSSTTSVTVVVNQPLTFTNLSADANDILANATTTVRANDVSGTNANVSWFTEPNGNGNFLGTGADLSNVGPGKYYAQITGSCGTTIEQSIEVFGLSSWTGAINTLWNEAGNWAEGVVPNAYCKVTIGTGKTAEVLAQDATAYSLAIAGNGVLTVKSGKNITVMNAISTVNATNLIVESNANLVQVDAVANTTAITVKRKSAALKRLDYILWSSPVAGQNVLAFSPLTSVSPTSRFYTYNTTLNTYNSIATPSAVNFDAAKGYLIRVPNNHPTAATIWNGQFVGVPNNGNITYTLTNSADATKRYNLVGNPYPSAISLSKFIDANQNNIKGTVYFWRKTNGAPNSSYWAISKYGYSSNGEGVNPNGIIQVGQGFIVEAKADATQVVFNNDMRILDNANQMFKTGANATQSQLGQESDRFWVKMTSATGSYSQIMVGYFPEATNGLDSDIDAKQIADGDILLSTVVNAENYAIQGRVAPFDAADVVPMNYTVTTAGTYTLSLDAFEGTFNGNTTVFLKDNVAGTMVSLQDGNYTFTTAAGSFANRFELHYQTLLGQVELPQSESIGIKFVKGNLKVNVENDTIDEVQVYDLNGKKVASSKGIHAAQFEMNSLPKSTVLIVKVSTENKAVAVRKVM</sequence>
<dbReference type="Pfam" id="PF21722">
    <property type="entry name" value="Gly_rich_2"/>
    <property type="match status" value="1"/>
</dbReference>
<evidence type="ECO:0000313" key="5">
    <source>
        <dbReference type="EMBL" id="RXR22439.1"/>
    </source>
</evidence>
<feature type="compositionally biased region" description="Gly residues" evidence="2">
    <location>
        <begin position="187"/>
        <end position="217"/>
    </location>
</feature>
<evidence type="ECO:0000256" key="2">
    <source>
        <dbReference type="SAM" id="MobiDB-lite"/>
    </source>
</evidence>
<keyword evidence="6" id="KW-1185">Reference proteome</keyword>
<gene>
    <name evidence="5" type="ORF">EQG61_07595</name>
</gene>
<reference evidence="6" key="1">
    <citation type="submission" date="2019-01" db="EMBL/GenBank/DDBJ databases">
        <title>Cytophagaceae bacterium strain CAR-16.</title>
        <authorList>
            <person name="Chen W.-M."/>
        </authorList>
    </citation>
    <scope>NUCLEOTIDE SEQUENCE [LARGE SCALE GENOMIC DNA]</scope>
    <source>
        <strain evidence="6">WWJ-16</strain>
    </source>
</reference>
<dbReference type="OrthoDB" id="1652165at2"/>
<comment type="caution">
    <text evidence="5">The sequence shown here is derived from an EMBL/GenBank/DDBJ whole genome shotgun (WGS) entry which is preliminary data.</text>
</comment>